<sequence>MNRQQLQAYCRRLRASEERDLGEPSNILVYSVGGRNFAWFKTSEPERWRFSLKVSSERFVELTDMPGVKPARYMARFRWITIVKVEEFPPAYLRELVDWSYRHALLALSRRRRQALGLE</sequence>
<gene>
    <name evidence="1" type="ORF">DFR29_12336</name>
</gene>
<evidence type="ECO:0000313" key="2">
    <source>
        <dbReference type="Proteomes" id="UP000295293"/>
    </source>
</evidence>
<dbReference type="GO" id="GO:0003677">
    <property type="term" value="F:DNA binding"/>
    <property type="evidence" value="ECO:0007669"/>
    <property type="project" value="UniProtKB-KW"/>
</dbReference>
<comment type="caution">
    <text evidence="1">The sequence shown here is derived from an EMBL/GenBank/DDBJ whole genome shotgun (WGS) entry which is preliminary data.</text>
</comment>
<name>A0A4R6YKX6_9GAMM</name>
<dbReference type="PANTHER" id="PTHR35145:SF1">
    <property type="entry name" value="CYTOPLASMIC PROTEIN"/>
    <property type="match status" value="1"/>
</dbReference>
<keyword evidence="1" id="KW-0238">DNA-binding</keyword>
<protein>
    <submittedName>
        <fullName evidence="1">Putative DNA-binding protein (MmcQ/YjbR family)</fullName>
    </submittedName>
</protein>
<dbReference type="InterPro" id="IPR007351">
    <property type="entry name" value="YjbR"/>
</dbReference>
<dbReference type="SUPFAM" id="SSF142906">
    <property type="entry name" value="YjbR-like"/>
    <property type="match status" value="1"/>
</dbReference>
<dbReference type="InterPro" id="IPR058532">
    <property type="entry name" value="YjbR/MT2646/Rv2570-like"/>
</dbReference>
<dbReference type="EMBL" id="SNZH01000023">
    <property type="protein sequence ID" value="TDR37862.1"/>
    <property type="molecule type" value="Genomic_DNA"/>
</dbReference>
<keyword evidence="2" id="KW-1185">Reference proteome</keyword>
<dbReference type="OrthoDB" id="9804614at2"/>
<organism evidence="1 2">
    <name type="scientific">Tahibacter aquaticus</name>
    <dbReference type="NCBI Taxonomy" id="520092"/>
    <lineage>
        <taxon>Bacteria</taxon>
        <taxon>Pseudomonadati</taxon>
        <taxon>Pseudomonadota</taxon>
        <taxon>Gammaproteobacteria</taxon>
        <taxon>Lysobacterales</taxon>
        <taxon>Rhodanobacteraceae</taxon>
        <taxon>Tahibacter</taxon>
    </lineage>
</organism>
<dbReference type="RefSeq" id="WP_133821642.1">
    <property type="nucleotide sequence ID" value="NZ_SNZH01000023.1"/>
</dbReference>
<dbReference type="PANTHER" id="PTHR35145">
    <property type="entry name" value="CYTOPLASMIC PROTEIN-RELATED"/>
    <property type="match status" value="1"/>
</dbReference>
<proteinExistence type="predicted"/>
<dbReference type="AlphaFoldDB" id="A0A4R6YKX6"/>
<evidence type="ECO:0000313" key="1">
    <source>
        <dbReference type="EMBL" id="TDR37862.1"/>
    </source>
</evidence>
<reference evidence="1 2" key="1">
    <citation type="submission" date="2019-03" db="EMBL/GenBank/DDBJ databases">
        <title>Genomic Encyclopedia of Type Strains, Phase IV (KMG-IV): sequencing the most valuable type-strain genomes for metagenomic binning, comparative biology and taxonomic classification.</title>
        <authorList>
            <person name="Goeker M."/>
        </authorList>
    </citation>
    <scope>NUCLEOTIDE SEQUENCE [LARGE SCALE GENOMIC DNA]</scope>
    <source>
        <strain evidence="1 2">DSM 21667</strain>
    </source>
</reference>
<dbReference type="Pfam" id="PF04237">
    <property type="entry name" value="YjbR"/>
    <property type="match status" value="1"/>
</dbReference>
<dbReference type="InterPro" id="IPR038056">
    <property type="entry name" value="YjbR-like_sf"/>
</dbReference>
<dbReference type="Gene3D" id="3.90.1150.30">
    <property type="match status" value="1"/>
</dbReference>
<dbReference type="Proteomes" id="UP000295293">
    <property type="component" value="Unassembled WGS sequence"/>
</dbReference>
<accession>A0A4R6YKX6</accession>